<evidence type="ECO:0000313" key="2">
    <source>
        <dbReference type="EMBL" id="RRT32212.1"/>
    </source>
</evidence>
<organism evidence="2 3">
    <name type="scientific">Ensete ventricosum</name>
    <name type="common">Abyssinian banana</name>
    <name type="synonym">Musa ensete</name>
    <dbReference type="NCBI Taxonomy" id="4639"/>
    <lineage>
        <taxon>Eukaryota</taxon>
        <taxon>Viridiplantae</taxon>
        <taxon>Streptophyta</taxon>
        <taxon>Embryophyta</taxon>
        <taxon>Tracheophyta</taxon>
        <taxon>Spermatophyta</taxon>
        <taxon>Magnoliopsida</taxon>
        <taxon>Liliopsida</taxon>
        <taxon>Zingiberales</taxon>
        <taxon>Musaceae</taxon>
        <taxon>Ensete</taxon>
    </lineage>
</organism>
<accession>A0A426WZ42</accession>
<gene>
    <name evidence="2" type="ORF">B296_00045795</name>
</gene>
<reference evidence="2 3" key="1">
    <citation type="journal article" date="2014" name="Agronomy (Basel)">
        <title>A Draft Genome Sequence for Ensete ventricosum, the Drought-Tolerant Tree Against Hunger.</title>
        <authorList>
            <person name="Harrison J."/>
            <person name="Moore K.A."/>
            <person name="Paszkiewicz K."/>
            <person name="Jones T."/>
            <person name="Grant M."/>
            <person name="Ambacheew D."/>
            <person name="Muzemil S."/>
            <person name="Studholme D.J."/>
        </authorList>
    </citation>
    <scope>NUCLEOTIDE SEQUENCE [LARGE SCALE GENOMIC DNA]</scope>
</reference>
<dbReference type="EMBL" id="AMZH03033222">
    <property type="protein sequence ID" value="RRT32212.1"/>
    <property type="molecule type" value="Genomic_DNA"/>
</dbReference>
<feature type="region of interest" description="Disordered" evidence="1">
    <location>
        <begin position="1"/>
        <end position="34"/>
    </location>
</feature>
<dbReference type="Proteomes" id="UP000287651">
    <property type="component" value="Unassembled WGS sequence"/>
</dbReference>
<evidence type="ECO:0000256" key="1">
    <source>
        <dbReference type="SAM" id="MobiDB-lite"/>
    </source>
</evidence>
<name>A0A426WZ42_ENSVE</name>
<dbReference type="AlphaFoldDB" id="A0A426WZ42"/>
<evidence type="ECO:0000313" key="3">
    <source>
        <dbReference type="Proteomes" id="UP000287651"/>
    </source>
</evidence>
<comment type="caution">
    <text evidence="2">The sequence shown here is derived from an EMBL/GenBank/DDBJ whole genome shotgun (WGS) entry which is preliminary data.</text>
</comment>
<proteinExistence type="predicted"/>
<sequence length="79" mass="8150">MRHDLPPRHPTPTTDVVAPAGGMASRGQQPLTRAQQSATLAGVALQAVVPAGNCRPYGLTAVSRACGRLLPLWVAACGH</sequence>
<protein>
    <submittedName>
        <fullName evidence="2">Uncharacterized protein</fullName>
    </submittedName>
</protein>